<feature type="transmembrane region" description="Helical" evidence="1">
    <location>
        <begin position="182"/>
        <end position="209"/>
    </location>
</feature>
<dbReference type="EMBL" id="CAJNOL010002197">
    <property type="protein sequence ID" value="CAF1474266.1"/>
    <property type="molecule type" value="Genomic_DNA"/>
</dbReference>
<comment type="caution">
    <text evidence="3">The sequence shown here is derived from an EMBL/GenBank/DDBJ whole genome shotgun (WGS) entry which is preliminary data.</text>
</comment>
<name>A0A815D835_9BILA</name>
<dbReference type="Proteomes" id="UP000663836">
    <property type="component" value="Unassembled WGS sequence"/>
</dbReference>
<feature type="transmembrane region" description="Helical" evidence="1">
    <location>
        <begin position="156"/>
        <end position="175"/>
    </location>
</feature>
<keyword evidence="1" id="KW-1133">Transmembrane helix</keyword>
<dbReference type="AlphaFoldDB" id="A0A815D835"/>
<dbReference type="EMBL" id="CAJNOT010002164">
    <property type="protein sequence ID" value="CAF1290052.1"/>
    <property type="molecule type" value="Genomic_DNA"/>
</dbReference>
<sequence>MPNSYYYFESSEVSHERLLLEIELLKQLQEINLLHNLNWKFYDTFTLKIFLQAGIYEVNDELIQRYRNNSNEFEQYNFIFQCIQKHEISSINENFKQQQQQQISFIIILNIIFIIICFLFIIGLFIYEYNDQYYLLKLLDHPLTTKRRQLSFTDDLLIILLTFITSIILGCIIIATRFNRKIILFGIITLFIIIILLIKKVHQIIIFLFTYREIRWPMLYDYMYS</sequence>
<dbReference type="EMBL" id="CAJOBD010006246">
    <property type="protein sequence ID" value="CAF4055845.1"/>
    <property type="molecule type" value="Genomic_DNA"/>
</dbReference>
<organism evidence="3 6">
    <name type="scientific">Rotaria sordida</name>
    <dbReference type="NCBI Taxonomy" id="392033"/>
    <lineage>
        <taxon>Eukaryota</taxon>
        <taxon>Metazoa</taxon>
        <taxon>Spiralia</taxon>
        <taxon>Gnathifera</taxon>
        <taxon>Rotifera</taxon>
        <taxon>Eurotatoria</taxon>
        <taxon>Bdelloidea</taxon>
        <taxon>Philodinida</taxon>
        <taxon>Philodinidae</taxon>
        <taxon>Rotaria</taxon>
    </lineage>
</organism>
<protein>
    <submittedName>
        <fullName evidence="3">Uncharacterized protein</fullName>
    </submittedName>
</protein>
<evidence type="ECO:0000313" key="6">
    <source>
        <dbReference type="Proteomes" id="UP000663864"/>
    </source>
</evidence>
<evidence type="ECO:0000313" key="7">
    <source>
        <dbReference type="Proteomes" id="UP000663870"/>
    </source>
</evidence>
<evidence type="ECO:0000313" key="4">
    <source>
        <dbReference type="EMBL" id="CAF1474266.1"/>
    </source>
</evidence>
<feature type="transmembrane region" description="Helical" evidence="1">
    <location>
        <begin position="105"/>
        <end position="127"/>
    </location>
</feature>
<proteinExistence type="predicted"/>
<evidence type="ECO:0000313" key="2">
    <source>
        <dbReference type="EMBL" id="CAF1201376.1"/>
    </source>
</evidence>
<keyword evidence="7" id="KW-1185">Reference proteome</keyword>
<dbReference type="EMBL" id="CAJNOH010001298">
    <property type="protein sequence ID" value="CAF1201376.1"/>
    <property type="molecule type" value="Genomic_DNA"/>
</dbReference>
<gene>
    <name evidence="5" type="ORF">JBS370_LOCUS29305</name>
    <name evidence="4" type="ORF">JXQ802_LOCUS38919</name>
    <name evidence="2" type="ORF">PYM288_LOCUS24892</name>
    <name evidence="3" type="ORF">ZHD862_LOCUS27399</name>
</gene>
<evidence type="ECO:0000313" key="3">
    <source>
        <dbReference type="EMBL" id="CAF1290052.1"/>
    </source>
</evidence>
<dbReference type="Proteomes" id="UP000663864">
    <property type="component" value="Unassembled WGS sequence"/>
</dbReference>
<dbReference type="Proteomes" id="UP000663870">
    <property type="component" value="Unassembled WGS sequence"/>
</dbReference>
<dbReference type="Proteomes" id="UP000663854">
    <property type="component" value="Unassembled WGS sequence"/>
</dbReference>
<reference evidence="3" key="1">
    <citation type="submission" date="2021-02" db="EMBL/GenBank/DDBJ databases">
        <authorList>
            <person name="Nowell W R."/>
        </authorList>
    </citation>
    <scope>NUCLEOTIDE SEQUENCE</scope>
</reference>
<keyword evidence="1" id="KW-0472">Membrane</keyword>
<evidence type="ECO:0000313" key="5">
    <source>
        <dbReference type="EMBL" id="CAF4055845.1"/>
    </source>
</evidence>
<keyword evidence="1" id="KW-0812">Transmembrane</keyword>
<accession>A0A815D835</accession>
<evidence type="ECO:0000256" key="1">
    <source>
        <dbReference type="SAM" id="Phobius"/>
    </source>
</evidence>